<gene>
    <name evidence="1" type="ORF">CVU83_01890</name>
</gene>
<evidence type="ECO:0000313" key="1">
    <source>
        <dbReference type="EMBL" id="PKM88301.1"/>
    </source>
</evidence>
<organism evidence="1 2">
    <name type="scientific">Candidatus Falkowbacteria bacterium HGW-Falkowbacteria-2</name>
    <dbReference type="NCBI Taxonomy" id="2013769"/>
    <lineage>
        <taxon>Bacteria</taxon>
        <taxon>Candidatus Falkowiibacteriota</taxon>
    </lineage>
</organism>
<sequence length="79" mass="9345">MGNLRQNPNEMTDHHIICSSRGGLSDKRNIKRVPDGFHNAFHQVFENLMPAEIYDYLDEVWFNPKRSFISPALWLKERD</sequence>
<name>A0A2N2E0U2_9BACT</name>
<accession>A0A2N2E0U2</accession>
<comment type="caution">
    <text evidence="1">The sequence shown here is derived from an EMBL/GenBank/DDBJ whole genome shotgun (WGS) entry which is preliminary data.</text>
</comment>
<dbReference type="AlphaFoldDB" id="A0A2N2E0U2"/>
<dbReference type="EMBL" id="PHAH01000020">
    <property type="protein sequence ID" value="PKM88301.1"/>
    <property type="molecule type" value="Genomic_DNA"/>
</dbReference>
<dbReference type="Proteomes" id="UP000233325">
    <property type="component" value="Unassembled WGS sequence"/>
</dbReference>
<evidence type="ECO:0000313" key="2">
    <source>
        <dbReference type="Proteomes" id="UP000233325"/>
    </source>
</evidence>
<evidence type="ECO:0008006" key="3">
    <source>
        <dbReference type="Google" id="ProtNLM"/>
    </source>
</evidence>
<proteinExistence type="predicted"/>
<protein>
    <recommendedName>
        <fullName evidence="3">HNH endonuclease</fullName>
    </recommendedName>
</protein>
<reference evidence="1 2" key="1">
    <citation type="journal article" date="2017" name="ISME J.">
        <title>Potential for microbial H2 and metal transformations associated with novel bacteria and archaea in deep terrestrial subsurface sediments.</title>
        <authorList>
            <person name="Hernsdorf A.W."/>
            <person name="Amano Y."/>
            <person name="Miyakawa K."/>
            <person name="Ise K."/>
            <person name="Suzuki Y."/>
            <person name="Anantharaman K."/>
            <person name="Probst A."/>
            <person name="Burstein D."/>
            <person name="Thomas B.C."/>
            <person name="Banfield J.F."/>
        </authorList>
    </citation>
    <scope>NUCLEOTIDE SEQUENCE [LARGE SCALE GENOMIC DNA]</scope>
    <source>
        <strain evidence="1">HGW-Falkowbacteria-2</strain>
    </source>
</reference>